<dbReference type="InterPro" id="IPR044096">
    <property type="entry name" value="AmyAc_plant_ISA2"/>
</dbReference>
<dbReference type="CDD" id="cd11346">
    <property type="entry name" value="AmyAc_plant_IsoA"/>
    <property type="match status" value="1"/>
</dbReference>
<evidence type="ECO:0000259" key="6">
    <source>
        <dbReference type="SMART" id="SM00642"/>
    </source>
</evidence>
<comment type="similarity">
    <text evidence="2">Belongs to the glycosyl hydrolase 13 family.</text>
</comment>
<feature type="non-terminal residue" evidence="7">
    <location>
        <position position="1"/>
    </location>
</feature>
<feature type="domain" description="Glycosyl hydrolase family 13 catalytic" evidence="6">
    <location>
        <begin position="354"/>
        <end position="734"/>
    </location>
</feature>
<reference evidence="7" key="1">
    <citation type="submission" date="2018-05" db="EMBL/GenBank/DDBJ databases">
        <title>Draft genome of Mucuna pruriens seed.</title>
        <authorList>
            <person name="Nnadi N.E."/>
            <person name="Vos R."/>
            <person name="Hasami M.H."/>
            <person name="Devisetty U.K."/>
            <person name="Aguiy J.C."/>
        </authorList>
    </citation>
    <scope>NUCLEOTIDE SEQUENCE [LARGE SCALE GENOMIC DNA]</scope>
    <source>
        <strain evidence="7">JCA_2017</strain>
    </source>
</reference>
<dbReference type="Pfam" id="PF02922">
    <property type="entry name" value="CBM_48"/>
    <property type="match status" value="1"/>
</dbReference>
<dbReference type="PANTHER" id="PTHR43002">
    <property type="entry name" value="GLYCOGEN DEBRANCHING ENZYME"/>
    <property type="match status" value="1"/>
</dbReference>
<dbReference type="InterPro" id="IPR013783">
    <property type="entry name" value="Ig-like_fold"/>
</dbReference>
<name>A0A371GAY2_MUCPR</name>
<keyword evidence="5" id="KW-0809">Transit peptide</keyword>
<dbReference type="Gene3D" id="3.20.20.80">
    <property type="entry name" value="Glycosidases"/>
    <property type="match status" value="1"/>
</dbReference>
<dbReference type="Gene3D" id="2.60.40.1180">
    <property type="entry name" value="Golgi alpha-mannosidase II"/>
    <property type="match status" value="1"/>
</dbReference>
<dbReference type="SUPFAM" id="SSF51445">
    <property type="entry name" value="(Trans)glycosidases"/>
    <property type="match status" value="1"/>
</dbReference>
<dbReference type="SUPFAM" id="SSF81296">
    <property type="entry name" value="E set domains"/>
    <property type="match status" value="1"/>
</dbReference>
<comment type="caution">
    <text evidence="7">The sequence shown here is derived from an EMBL/GenBank/DDBJ whole genome shotgun (WGS) entry which is preliminary data.</text>
</comment>
<dbReference type="InterPro" id="IPR004193">
    <property type="entry name" value="Glyco_hydro_13_N"/>
</dbReference>
<evidence type="ECO:0000256" key="5">
    <source>
        <dbReference type="ARBA" id="ARBA00022946"/>
    </source>
</evidence>
<dbReference type="InterPro" id="IPR013780">
    <property type="entry name" value="Glyco_hydro_b"/>
</dbReference>
<dbReference type="GO" id="GO:0019252">
    <property type="term" value="P:starch biosynthetic process"/>
    <property type="evidence" value="ECO:0007669"/>
    <property type="project" value="InterPro"/>
</dbReference>
<evidence type="ECO:0000256" key="1">
    <source>
        <dbReference type="ARBA" id="ARBA00004229"/>
    </source>
</evidence>
<dbReference type="AlphaFoldDB" id="A0A371GAY2"/>
<dbReference type="InterPro" id="IPR048650">
    <property type="entry name" value="ISOA1-3-like_C"/>
</dbReference>
<dbReference type="GO" id="GO:0019156">
    <property type="term" value="F:isoamylase activity"/>
    <property type="evidence" value="ECO:0007669"/>
    <property type="project" value="InterPro"/>
</dbReference>
<protein>
    <submittedName>
        <fullName evidence="7">Isoamylase 2, chloroplastic</fullName>
    </submittedName>
</protein>
<gene>
    <name evidence="7" type="primary">ISA2</name>
    <name evidence="7" type="ORF">CR513_30822</name>
</gene>
<dbReference type="InterPro" id="IPR006047">
    <property type="entry name" value="GH13_cat_dom"/>
</dbReference>
<evidence type="ECO:0000313" key="8">
    <source>
        <dbReference type="Proteomes" id="UP000257109"/>
    </source>
</evidence>
<dbReference type="GO" id="GO:0009507">
    <property type="term" value="C:chloroplast"/>
    <property type="evidence" value="ECO:0007669"/>
    <property type="project" value="UniProtKB-SubCell"/>
</dbReference>
<proteinExistence type="inferred from homology"/>
<comment type="subcellular location">
    <subcellularLocation>
        <location evidence="1">Plastid</location>
        <location evidence="1">Chloroplast</location>
    </subcellularLocation>
</comment>
<sequence length="899" mass="99851">MASLVPRFSFSVIPLNQHKYEAKWSCFHKPFIQRKQHLLELQTLVTPFSQNPTSKLRATSRLSIEETQQQLGTLTRPEDLKGALVYLFRTETGGGLVKVYVREKKDRYFVYIEVSSLDMSACGEGETMSLCWGVYRADSSCFVDLDSTGMSVNAAKGMMKVIPLVQTSVGKFTVELEFDAKHVPLYLSFFLVLSLDAGLEIRSHRRTSFCVPVGSLPGYPGPLGLSFNADGAVNFAVFSRHAESVVLCLYDDNGVEKPALELDLDPYVNRSGDVWHIAFESAESFVSYGYRFRGALEQNKDDGGAEHVVLDPYAKIVGNFYPNGLGLVKNLGLLVKEPAFDWGDDCYPDLSMEKLVVYRLNVKRLTQHESGELPSGLAGTFAGLAKKVQHFKDLGVNAVLLEPVFTFDEEKGPYFPCHFFSLMHVYGPSGGPVSTIASMKEMVKTMHANGIEVLMEVVFSNTAEIGALQGIDDLSYYHANGVGDLKIQSALNCNYPIVQNLILDSLRHWVTEFHIDGFSFINASQLLRGFHGEYLSRPPLVEAIAFDPVLSKTKIIADCWDPNDMVAKEMRFPHWMRWAEINTNFCIDVRNFLRGENLLSDLATRLCGSGDMFSGGRGPAFSFNYAARNFGLCLVDLVSFSSADELSWNCGVEGPTNNTAVLERRLKQIRNFLFILFVSLGVPVLNMGDECGQSSGGSPAYDDIKPFNWTALKTGFGKQTTQFIFFLSSLRRRRSDLFQNRSFLKEENIEWYGSDGAPPRWEDPSCKFLAMTLKAEVTEFAESSVSSDTSGDLFIAFNAADHPETAVLSLLPEGMSWYCLVDTALPFPGFFSTTGELVPEHKAAAAPMTPIPPISKRRRANSCSSICLNPQLSLFNKSTSTSRTHDGARLTIKLINPET</sequence>
<keyword evidence="4" id="KW-0934">Plastid</keyword>
<dbReference type="Gene3D" id="2.60.40.10">
    <property type="entry name" value="Immunoglobulins"/>
    <property type="match status" value="1"/>
</dbReference>
<dbReference type="CDD" id="cd02856">
    <property type="entry name" value="E_set_GDE_Isoamylase_N"/>
    <property type="match status" value="1"/>
</dbReference>
<keyword evidence="3" id="KW-0150">Chloroplast</keyword>
<keyword evidence="8" id="KW-1185">Reference proteome</keyword>
<dbReference type="InterPro" id="IPR017853">
    <property type="entry name" value="GH"/>
</dbReference>
<dbReference type="EMBL" id="QJKJ01006159">
    <property type="protein sequence ID" value="RDX87666.1"/>
    <property type="molecule type" value="Genomic_DNA"/>
</dbReference>
<evidence type="ECO:0000256" key="3">
    <source>
        <dbReference type="ARBA" id="ARBA00022528"/>
    </source>
</evidence>
<dbReference type="InterPro" id="IPR014756">
    <property type="entry name" value="Ig_E-set"/>
</dbReference>
<organism evidence="7 8">
    <name type="scientific">Mucuna pruriens</name>
    <name type="common">Velvet bean</name>
    <name type="synonym">Dolichos pruriens</name>
    <dbReference type="NCBI Taxonomy" id="157652"/>
    <lineage>
        <taxon>Eukaryota</taxon>
        <taxon>Viridiplantae</taxon>
        <taxon>Streptophyta</taxon>
        <taxon>Embryophyta</taxon>
        <taxon>Tracheophyta</taxon>
        <taxon>Spermatophyta</taxon>
        <taxon>Magnoliopsida</taxon>
        <taxon>eudicotyledons</taxon>
        <taxon>Gunneridae</taxon>
        <taxon>Pentapetalae</taxon>
        <taxon>rosids</taxon>
        <taxon>fabids</taxon>
        <taxon>Fabales</taxon>
        <taxon>Fabaceae</taxon>
        <taxon>Papilionoideae</taxon>
        <taxon>50 kb inversion clade</taxon>
        <taxon>NPAAA clade</taxon>
        <taxon>indigoferoid/millettioid clade</taxon>
        <taxon>Phaseoleae</taxon>
        <taxon>Mucuna</taxon>
    </lineage>
</organism>
<dbReference type="OrthoDB" id="204980at2759"/>
<dbReference type="STRING" id="157652.A0A371GAY2"/>
<accession>A0A371GAY2</accession>
<evidence type="ECO:0000256" key="4">
    <source>
        <dbReference type="ARBA" id="ARBA00022640"/>
    </source>
</evidence>
<dbReference type="InterPro" id="IPR044505">
    <property type="entry name" value="GlgX_Isoamylase_N_E_set"/>
</dbReference>
<dbReference type="Pfam" id="PF21156">
    <property type="entry name" value="ISOA1-3_C"/>
    <property type="match status" value="1"/>
</dbReference>
<dbReference type="Proteomes" id="UP000257109">
    <property type="component" value="Unassembled WGS sequence"/>
</dbReference>
<evidence type="ECO:0000256" key="2">
    <source>
        <dbReference type="ARBA" id="ARBA00008061"/>
    </source>
</evidence>
<dbReference type="SMART" id="SM00642">
    <property type="entry name" value="Aamy"/>
    <property type="match status" value="1"/>
</dbReference>
<evidence type="ECO:0000313" key="7">
    <source>
        <dbReference type="EMBL" id="RDX87666.1"/>
    </source>
</evidence>
<dbReference type="Pfam" id="PF00128">
    <property type="entry name" value="Alpha-amylase"/>
    <property type="match status" value="1"/>
</dbReference>
<dbReference type="SUPFAM" id="SSF51011">
    <property type="entry name" value="Glycosyl hydrolase domain"/>
    <property type="match status" value="1"/>
</dbReference>